<reference evidence="1 2" key="1">
    <citation type="submission" date="2018-08" db="EMBL/GenBank/DDBJ databases">
        <title>Isolation, diversity and antifungal activity of Actinobacteria from wheat.</title>
        <authorList>
            <person name="Han C."/>
        </authorList>
    </citation>
    <scope>NUCLEOTIDE SEQUENCE [LARGE SCALE GENOMIC DNA]</scope>
    <source>
        <strain evidence="1 2">NEAU-YY421</strain>
    </source>
</reference>
<dbReference type="AlphaFoldDB" id="A0A372LVH8"/>
<protein>
    <submittedName>
        <fullName evidence="1">Deoxyxylulose-5-phosphate synthase</fullName>
    </submittedName>
</protein>
<proteinExistence type="predicted"/>
<name>A0A372LVH8_9ACTN</name>
<dbReference type="EMBL" id="QUAK01000239">
    <property type="protein sequence ID" value="RFU82273.1"/>
    <property type="molecule type" value="Genomic_DNA"/>
</dbReference>
<dbReference type="Proteomes" id="UP000263094">
    <property type="component" value="Unassembled WGS sequence"/>
</dbReference>
<organism evidence="1 2">
    <name type="scientific">Streptomyces triticagri</name>
    <dbReference type="NCBI Taxonomy" id="2293568"/>
    <lineage>
        <taxon>Bacteria</taxon>
        <taxon>Bacillati</taxon>
        <taxon>Actinomycetota</taxon>
        <taxon>Actinomycetes</taxon>
        <taxon>Kitasatosporales</taxon>
        <taxon>Streptomycetaceae</taxon>
        <taxon>Streptomyces</taxon>
    </lineage>
</organism>
<dbReference type="RefSeq" id="WP_128560009.1">
    <property type="nucleotide sequence ID" value="NZ_QUAK01000239.1"/>
</dbReference>
<gene>
    <name evidence="1" type="ORF">DY218_33925</name>
</gene>
<dbReference type="OrthoDB" id="69438at2"/>
<comment type="caution">
    <text evidence="1">The sequence shown here is derived from an EMBL/GenBank/DDBJ whole genome shotgun (WGS) entry which is preliminary data.</text>
</comment>
<evidence type="ECO:0000313" key="1">
    <source>
        <dbReference type="EMBL" id="RFU82273.1"/>
    </source>
</evidence>
<keyword evidence="2" id="KW-1185">Reference proteome</keyword>
<accession>A0A372LVH8</accession>
<sequence length="111" mass="12619">MFAAVARTHYVCLDCRVSYKQGHDPRRARVCPRCTRPLIHAGSAFEAPPRRDVAAWRTLAVLLHAGVAFHKSCCDGPGYRPRNLREVRQRLRWARRNDAPVADALTRCDLP</sequence>
<evidence type="ECO:0000313" key="2">
    <source>
        <dbReference type="Proteomes" id="UP000263094"/>
    </source>
</evidence>